<dbReference type="AlphaFoldDB" id="A0A841AB05"/>
<keyword evidence="3" id="KW-1185">Reference proteome</keyword>
<dbReference type="Gene3D" id="3.40.50.300">
    <property type="entry name" value="P-loop containing nucleotide triphosphate hydrolases"/>
    <property type="match status" value="1"/>
</dbReference>
<evidence type="ECO:0000313" key="3">
    <source>
        <dbReference type="Proteomes" id="UP000588158"/>
    </source>
</evidence>
<evidence type="ECO:0000256" key="1">
    <source>
        <dbReference type="SAM" id="MobiDB-lite"/>
    </source>
</evidence>
<dbReference type="SUPFAM" id="SSF52540">
    <property type="entry name" value="P-loop containing nucleoside triphosphate hydrolases"/>
    <property type="match status" value="1"/>
</dbReference>
<organism evidence="2 3">
    <name type="scientific">Brachybacterium aquaticum</name>
    <dbReference type="NCBI Taxonomy" id="1432564"/>
    <lineage>
        <taxon>Bacteria</taxon>
        <taxon>Bacillati</taxon>
        <taxon>Actinomycetota</taxon>
        <taxon>Actinomycetes</taxon>
        <taxon>Micrococcales</taxon>
        <taxon>Dermabacteraceae</taxon>
        <taxon>Brachybacterium</taxon>
    </lineage>
</organism>
<dbReference type="RefSeq" id="WP_184324041.1">
    <property type="nucleotide sequence ID" value="NZ_JACHLZ010000001.1"/>
</dbReference>
<gene>
    <name evidence="2" type="ORF">HNR70_000233</name>
</gene>
<dbReference type="InterPro" id="IPR027417">
    <property type="entry name" value="P-loop_NTPase"/>
</dbReference>
<feature type="region of interest" description="Disordered" evidence="1">
    <location>
        <begin position="1"/>
        <end position="62"/>
    </location>
</feature>
<dbReference type="Proteomes" id="UP000588158">
    <property type="component" value="Unassembled WGS sequence"/>
</dbReference>
<protein>
    <submittedName>
        <fullName evidence="2">Secretion/DNA translocation related CpaE-like protein</fullName>
    </submittedName>
</protein>
<accession>A0A841AB05</accession>
<reference evidence="2 3" key="1">
    <citation type="submission" date="2020-08" db="EMBL/GenBank/DDBJ databases">
        <title>Sequencing the genomes of 1000 actinobacteria strains.</title>
        <authorList>
            <person name="Klenk H.-P."/>
        </authorList>
    </citation>
    <scope>NUCLEOTIDE SEQUENCE [LARGE SCALE GENOMIC DNA]</scope>
    <source>
        <strain evidence="2 3">DSM 28796</strain>
    </source>
</reference>
<name>A0A841AB05_9MICO</name>
<dbReference type="EMBL" id="JACHLZ010000001">
    <property type="protein sequence ID" value="MBB5830420.1"/>
    <property type="molecule type" value="Genomic_DNA"/>
</dbReference>
<feature type="compositionally biased region" description="Low complexity" evidence="1">
    <location>
        <begin position="21"/>
        <end position="37"/>
    </location>
</feature>
<sequence length="389" mass="38749">MTSTISPSVRPAQTADDALLAPPGGTSAAASAGPSGESPRRRRSRFPVGGPEASGSPSEARGAVLYRGPEGALRELVRDHATAVGAELAAAPSARVACEVRAAEALADGTSLPAPGGVPLLVVTAADEVPSSLWPLALAAGAQAVLPLPAASAELLSRLTSLTRTRTGARMLGVVGGCGGAGASSFAARLAGAARRGGPVILIDADPLGGGLDLLVEAPGTGGLDWSRTATLGPDDGAALRDGLPVVDEVRVLVAGERPGPEQGAVARVLAALAPLGGTVVVDLAAPAVPEIADHLDELLVVVPSGDHAVRAAARRLRAWGALPLPVRVVVRRSGPLTPAEVAEDLALPLAAAFRDSPRGTVPLLDVRRRGADRAARELLAGETGAVGS</sequence>
<proteinExistence type="predicted"/>
<comment type="caution">
    <text evidence="2">The sequence shown here is derived from an EMBL/GenBank/DDBJ whole genome shotgun (WGS) entry which is preliminary data.</text>
</comment>
<evidence type="ECO:0000313" key="2">
    <source>
        <dbReference type="EMBL" id="MBB5830420.1"/>
    </source>
</evidence>